<dbReference type="PANTHER" id="PTHR22744">
    <property type="entry name" value="HELIX LOOP HELIX PROTEIN 21-RELATED"/>
    <property type="match status" value="1"/>
</dbReference>
<reference evidence="5" key="1">
    <citation type="submission" date="2017-02" db="UniProtKB">
        <authorList>
            <consortium name="WormBaseParasite"/>
        </authorList>
    </citation>
    <scope>IDENTIFICATION</scope>
</reference>
<dbReference type="CDD" id="cd14733">
    <property type="entry name" value="BACK"/>
    <property type="match status" value="1"/>
</dbReference>
<evidence type="ECO:0000313" key="5">
    <source>
        <dbReference type="WBParaSite" id="DME_0000601901-mRNA-1"/>
    </source>
</evidence>
<gene>
    <name evidence="2" type="ORF">DME_LOCUS958</name>
</gene>
<keyword evidence="4" id="KW-1185">Reference proteome</keyword>
<proteinExistence type="predicted"/>
<organism evidence="3 5">
    <name type="scientific">Dracunculus medinensis</name>
    <name type="common">Guinea worm</name>
    <dbReference type="NCBI Taxonomy" id="318479"/>
    <lineage>
        <taxon>Eukaryota</taxon>
        <taxon>Metazoa</taxon>
        <taxon>Ecdysozoa</taxon>
        <taxon>Nematoda</taxon>
        <taxon>Chromadorea</taxon>
        <taxon>Rhabditida</taxon>
        <taxon>Spirurina</taxon>
        <taxon>Dracunculoidea</taxon>
        <taxon>Dracunculidae</taxon>
        <taxon>Dracunculus</taxon>
    </lineage>
</organism>
<dbReference type="WBParaSite" id="DME_0000601901-mRNA-1">
    <property type="protein sequence ID" value="DME_0000601901-mRNA-1"/>
    <property type="gene ID" value="DME_0000601901"/>
</dbReference>
<feature type="domain" description="BTB" evidence="1">
    <location>
        <begin position="26"/>
        <end position="115"/>
    </location>
</feature>
<sequence length="191" mass="22069">MFMSIKISVICALQERMIAYEQYMKNHILYVNAGWLAEISTFFLSVFFPDHSHSSEVILSSEILYEDVLELLRVVCYCPRKKPITVSNVAVVLQMAHYFGMQSVLESCRNFINHNVDTLSRTRLFQLTCALAQCDRHSPTMSLLIDKLSTIKEEELSALHFSEVPGDVVADVFATKIKRNQLKKRKWCCYF</sequence>
<evidence type="ECO:0000313" key="4">
    <source>
        <dbReference type="Proteomes" id="UP000274756"/>
    </source>
</evidence>
<name>A0A0N4UF29_DRAME</name>
<dbReference type="InterPro" id="IPR000210">
    <property type="entry name" value="BTB/POZ_dom"/>
</dbReference>
<accession>A0A0N4UF29</accession>
<evidence type="ECO:0000313" key="2">
    <source>
        <dbReference type="EMBL" id="VDN50985.1"/>
    </source>
</evidence>
<evidence type="ECO:0000259" key="1">
    <source>
        <dbReference type="Pfam" id="PF00651"/>
    </source>
</evidence>
<dbReference type="InterPro" id="IPR011333">
    <property type="entry name" value="SKP1/BTB/POZ_sf"/>
</dbReference>
<dbReference type="PANTHER" id="PTHR22744:SF14">
    <property type="entry name" value="BTB DOMAIN-CONTAINING PROTEIN-RELATED"/>
    <property type="match status" value="1"/>
</dbReference>
<dbReference type="Gene3D" id="3.30.710.10">
    <property type="entry name" value="Potassium Channel Kv1.1, Chain A"/>
    <property type="match status" value="1"/>
</dbReference>
<dbReference type="AlphaFoldDB" id="A0A0N4UF29"/>
<dbReference type="EMBL" id="UYYG01000011">
    <property type="protein sequence ID" value="VDN50985.1"/>
    <property type="molecule type" value="Genomic_DNA"/>
</dbReference>
<dbReference type="Pfam" id="PF00651">
    <property type="entry name" value="BTB"/>
    <property type="match status" value="1"/>
</dbReference>
<dbReference type="Proteomes" id="UP000274756">
    <property type="component" value="Unassembled WGS sequence"/>
</dbReference>
<dbReference type="SUPFAM" id="SSF54695">
    <property type="entry name" value="POZ domain"/>
    <property type="match status" value="1"/>
</dbReference>
<reference evidence="2 4" key="2">
    <citation type="submission" date="2018-11" db="EMBL/GenBank/DDBJ databases">
        <authorList>
            <consortium name="Pathogen Informatics"/>
        </authorList>
    </citation>
    <scope>NUCLEOTIDE SEQUENCE [LARGE SCALE GENOMIC DNA]</scope>
</reference>
<dbReference type="Proteomes" id="UP000038040">
    <property type="component" value="Unplaced"/>
</dbReference>
<protein>
    <submittedName>
        <fullName evidence="5">BTB domain-containing protein</fullName>
    </submittedName>
</protein>
<evidence type="ECO:0000313" key="3">
    <source>
        <dbReference type="Proteomes" id="UP000038040"/>
    </source>
</evidence>
<dbReference type="OrthoDB" id="5813706at2759"/>